<feature type="transmembrane region" description="Helical" evidence="5">
    <location>
        <begin position="88"/>
        <end position="108"/>
    </location>
</feature>
<keyword evidence="3 5" id="KW-1133">Transmembrane helix</keyword>
<sequence>MIAGIVVQVTTMTVFIVLISEYAFRYVNNMPLRRTTKDPASHHSPLDTRRQILLFALVITTLLLFIRAIYRLVELGGGWSGKVAQTEWFFNVFEAGLVTLAFFIWNVAHPSLLLEEHTPENYNLNVGLKQGNSVGKYRALTDWQTDYSQ</sequence>
<feature type="transmembrane region" description="Helical" evidence="5">
    <location>
        <begin position="6"/>
        <end position="24"/>
    </location>
</feature>
<proteinExistence type="predicted"/>
<accession>A0A9P7UM31</accession>
<dbReference type="PANTHER" id="PTHR31465:SF9">
    <property type="entry name" value="SPHINGOID LONG-CHAIN BASE TRANSPORTER RSB1"/>
    <property type="match status" value="1"/>
</dbReference>
<evidence type="ECO:0000313" key="7">
    <source>
        <dbReference type="Proteomes" id="UP001049176"/>
    </source>
</evidence>
<dbReference type="GO" id="GO:0000324">
    <property type="term" value="C:fungal-type vacuole"/>
    <property type="evidence" value="ECO:0007669"/>
    <property type="project" value="TreeGrafter"/>
</dbReference>
<dbReference type="AlphaFoldDB" id="A0A9P7UM31"/>
<dbReference type="EMBL" id="CM032190">
    <property type="protein sequence ID" value="KAG7086943.1"/>
    <property type="molecule type" value="Genomic_DNA"/>
</dbReference>
<keyword evidence="4 5" id="KW-0472">Membrane</keyword>
<dbReference type="Proteomes" id="UP001049176">
    <property type="component" value="Chromosome 10"/>
</dbReference>
<dbReference type="GO" id="GO:0005886">
    <property type="term" value="C:plasma membrane"/>
    <property type="evidence" value="ECO:0007669"/>
    <property type="project" value="TreeGrafter"/>
</dbReference>
<reference evidence="6" key="1">
    <citation type="journal article" date="2021" name="Genome Biol. Evol.">
        <title>The assembled and annotated genome of the fairy-ring fungus Marasmius oreades.</title>
        <authorList>
            <person name="Hiltunen M."/>
            <person name="Ament-Velasquez S.L."/>
            <person name="Johannesson H."/>
        </authorList>
    </citation>
    <scope>NUCLEOTIDE SEQUENCE</scope>
    <source>
        <strain evidence="6">03SP1</strain>
    </source>
</reference>
<evidence type="ECO:0000256" key="1">
    <source>
        <dbReference type="ARBA" id="ARBA00004141"/>
    </source>
</evidence>
<dbReference type="OrthoDB" id="3358017at2759"/>
<evidence type="ECO:0000256" key="3">
    <source>
        <dbReference type="ARBA" id="ARBA00022989"/>
    </source>
</evidence>
<protein>
    <submittedName>
        <fullName evidence="6">Uncharacterized protein</fullName>
    </submittedName>
</protein>
<organism evidence="6 7">
    <name type="scientific">Marasmius oreades</name>
    <name type="common">fairy-ring Marasmius</name>
    <dbReference type="NCBI Taxonomy" id="181124"/>
    <lineage>
        <taxon>Eukaryota</taxon>
        <taxon>Fungi</taxon>
        <taxon>Dikarya</taxon>
        <taxon>Basidiomycota</taxon>
        <taxon>Agaricomycotina</taxon>
        <taxon>Agaricomycetes</taxon>
        <taxon>Agaricomycetidae</taxon>
        <taxon>Agaricales</taxon>
        <taxon>Marasmiineae</taxon>
        <taxon>Marasmiaceae</taxon>
        <taxon>Marasmius</taxon>
    </lineage>
</organism>
<dbReference type="RefSeq" id="XP_043003414.1">
    <property type="nucleotide sequence ID" value="XM_043159808.1"/>
</dbReference>
<dbReference type="Pfam" id="PF04479">
    <property type="entry name" value="RTA1"/>
    <property type="match status" value="1"/>
</dbReference>
<evidence type="ECO:0000256" key="5">
    <source>
        <dbReference type="SAM" id="Phobius"/>
    </source>
</evidence>
<evidence type="ECO:0000256" key="4">
    <source>
        <dbReference type="ARBA" id="ARBA00023136"/>
    </source>
</evidence>
<keyword evidence="7" id="KW-1185">Reference proteome</keyword>
<dbReference type="PANTHER" id="PTHR31465">
    <property type="entry name" value="PROTEIN RTA1-RELATED"/>
    <property type="match status" value="1"/>
</dbReference>
<name>A0A9P7UM31_9AGAR</name>
<dbReference type="GeneID" id="66071936"/>
<dbReference type="InterPro" id="IPR007568">
    <property type="entry name" value="RTA1"/>
</dbReference>
<gene>
    <name evidence="6" type="ORF">E1B28_002860</name>
</gene>
<keyword evidence="2 5" id="KW-0812">Transmembrane</keyword>
<comment type="caution">
    <text evidence="6">The sequence shown here is derived from an EMBL/GenBank/DDBJ whole genome shotgun (WGS) entry which is preliminary data.</text>
</comment>
<evidence type="ECO:0000313" key="6">
    <source>
        <dbReference type="EMBL" id="KAG7086943.1"/>
    </source>
</evidence>
<dbReference type="KEGG" id="more:E1B28_002860"/>
<comment type="subcellular location">
    <subcellularLocation>
        <location evidence="1">Membrane</location>
        <topology evidence="1">Multi-pass membrane protein</topology>
    </subcellularLocation>
</comment>
<feature type="transmembrane region" description="Helical" evidence="5">
    <location>
        <begin position="52"/>
        <end position="73"/>
    </location>
</feature>
<evidence type="ECO:0000256" key="2">
    <source>
        <dbReference type="ARBA" id="ARBA00022692"/>
    </source>
</evidence>